<dbReference type="InterPro" id="IPR002159">
    <property type="entry name" value="CD36_fam"/>
</dbReference>
<accession>A0A7S3JF81</accession>
<comment type="subcellular location">
    <subcellularLocation>
        <location evidence="1">Membrane</location>
    </subcellularLocation>
</comment>
<dbReference type="GO" id="GO:0005737">
    <property type="term" value="C:cytoplasm"/>
    <property type="evidence" value="ECO:0007669"/>
    <property type="project" value="TreeGrafter"/>
</dbReference>
<protein>
    <submittedName>
        <fullName evidence="8">Uncharacterized protein</fullName>
    </submittedName>
</protein>
<dbReference type="Pfam" id="PF01130">
    <property type="entry name" value="CD36"/>
    <property type="match status" value="1"/>
</dbReference>
<keyword evidence="5 7" id="KW-0472">Membrane</keyword>
<organism evidence="8">
    <name type="scientific">Euplotes harpa</name>
    <dbReference type="NCBI Taxonomy" id="151035"/>
    <lineage>
        <taxon>Eukaryota</taxon>
        <taxon>Sar</taxon>
        <taxon>Alveolata</taxon>
        <taxon>Ciliophora</taxon>
        <taxon>Intramacronucleata</taxon>
        <taxon>Spirotrichea</taxon>
        <taxon>Hypotrichia</taxon>
        <taxon>Euplotida</taxon>
        <taxon>Euplotidae</taxon>
        <taxon>Euplotes</taxon>
    </lineage>
</organism>
<evidence type="ECO:0000256" key="3">
    <source>
        <dbReference type="ARBA" id="ARBA00022692"/>
    </source>
</evidence>
<dbReference type="PANTHER" id="PTHR11923">
    <property type="entry name" value="SCAVENGER RECEPTOR CLASS B TYPE-1 SR-B1"/>
    <property type="match status" value="1"/>
</dbReference>
<feature type="transmembrane region" description="Helical" evidence="7">
    <location>
        <begin position="450"/>
        <end position="471"/>
    </location>
</feature>
<gene>
    <name evidence="8" type="ORF">EHAR0213_LOCUS11006</name>
</gene>
<evidence type="ECO:0000256" key="5">
    <source>
        <dbReference type="ARBA" id="ARBA00023136"/>
    </source>
</evidence>
<dbReference type="GO" id="GO:0016020">
    <property type="term" value="C:membrane"/>
    <property type="evidence" value="ECO:0007669"/>
    <property type="project" value="UniProtKB-SubCell"/>
</dbReference>
<keyword evidence="6" id="KW-0325">Glycoprotein</keyword>
<reference evidence="8" key="1">
    <citation type="submission" date="2021-01" db="EMBL/GenBank/DDBJ databases">
        <authorList>
            <person name="Corre E."/>
            <person name="Pelletier E."/>
            <person name="Niang G."/>
            <person name="Scheremetjew M."/>
            <person name="Finn R."/>
            <person name="Kale V."/>
            <person name="Holt S."/>
            <person name="Cochrane G."/>
            <person name="Meng A."/>
            <person name="Brown T."/>
            <person name="Cohen L."/>
        </authorList>
    </citation>
    <scope>NUCLEOTIDE SEQUENCE</scope>
    <source>
        <strain evidence="8">FSP1.4</strain>
    </source>
</reference>
<dbReference type="PANTHER" id="PTHR11923:SF51">
    <property type="entry name" value="LYSOSOME MEMBRANE PROTEIN 2"/>
    <property type="match status" value="1"/>
</dbReference>
<dbReference type="AlphaFoldDB" id="A0A7S3JF81"/>
<keyword evidence="3 7" id="KW-0812">Transmembrane</keyword>
<proteinExistence type="inferred from homology"/>
<comment type="similarity">
    <text evidence="2">Belongs to the CD36 family.</text>
</comment>
<evidence type="ECO:0000313" key="8">
    <source>
        <dbReference type="EMBL" id="CAE0352090.1"/>
    </source>
</evidence>
<sequence length="517" mass="58582">MQGMLTPGYYLERNLMAAMKKVKKVYNSTICASSVGFFCSNRELAYAQWLQNSVSASPPKPLNATTNLVALTGVHHYKPELKTFFDRQVETTPNVTLAEAWDLLSSGQLFNQKFIGDVLLEKPSKGNVQPFNIPTFKKYLKMLMIEEGLGGLFVEKTVQEYIEGYTDKILKKASMETFEEGGDPTINPVISINDSPTSPVNGTDSFFVGSDKHSLTREYGFWLNNRYLKVQMPQIKGLRSWNNDMVNPWKTNVPMRGTDAGQFQPLMDNHEDIWLFISDIMMPLKFVYDKDTTVSGMSAWKYKSEDTIVNNATETSEKDTFYQYLHGTLNLTSVLGAPLFATKGRFLDIGYNADYCSEIYDKTGKTLEADRNRDDVFMTVEPWTGLSLAGGQRLALNFKLDKDELFDHTQHSYLLPYAYVRREFEFNESQVNDLLGDLKFALAFCLGIQITGYVLGSLLFIGGVLLIIWAFRIRKYEGLGDYSTSEPLDNDSVIEKKPMLNGTRFSNEETKDENSAL</sequence>
<dbReference type="EMBL" id="HBII01026343">
    <property type="protein sequence ID" value="CAE0352090.1"/>
    <property type="molecule type" value="Transcribed_RNA"/>
</dbReference>
<evidence type="ECO:0000256" key="2">
    <source>
        <dbReference type="ARBA" id="ARBA00010532"/>
    </source>
</evidence>
<evidence type="ECO:0000256" key="7">
    <source>
        <dbReference type="SAM" id="Phobius"/>
    </source>
</evidence>
<name>A0A7S3JF81_9SPIT</name>
<keyword evidence="4 7" id="KW-1133">Transmembrane helix</keyword>
<evidence type="ECO:0000256" key="6">
    <source>
        <dbReference type="ARBA" id="ARBA00023180"/>
    </source>
</evidence>
<dbReference type="GO" id="GO:0005044">
    <property type="term" value="F:scavenger receptor activity"/>
    <property type="evidence" value="ECO:0007669"/>
    <property type="project" value="TreeGrafter"/>
</dbReference>
<evidence type="ECO:0000256" key="1">
    <source>
        <dbReference type="ARBA" id="ARBA00004370"/>
    </source>
</evidence>
<evidence type="ECO:0000256" key="4">
    <source>
        <dbReference type="ARBA" id="ARBA00022989"/>
    </source>
</evidence>